<organism evidence="1 2">
    <name type="scientific">Tsukamurella paurometabola (strain ATCC 8368 / DSM 20162 / CCUG 35730 / CIP 100753 / JCM 10117 / KCTC 9821 / NBRC 16120 / NCIMB 702349 / NCTC 13040)</name>
    <name type="common">Corynebacterium paurometabolum</name>
    <dbReference type="NCBI Taxonomy" id="521096"/>
    <lineage>
        <taxon>Bacteria</taxon>
        <taxon>Bacillati</taxon>
        <taxon>Actinomycetota</taxon>
        <taxon>Actinomycetes</taxon>
        <taxon>Mycobacteriales</taxon>
        <taxon>Tsukamurellaceae</taxon>
        <taxon>Tsukamurella</taxon>
    </lineage>
</organism>
<proteinExistence type="predicted"/>
<name>D5UMJ8_TSUPD</name>
<reference evidence="1 2" key="2">
    <citation type="journal article" date="2011" name="Stand. Genomic Sci.">
        <title>Complete genome sequence of Tsukamurella paurometabola type strain (no. 33).</title>
        <authorList>
            <person name="Munk A.C."/>
            <person name="Lapidus A."/>
            <person name="Lucas S."/>
            <person name="Nolan M."/>
            <person name="Tice H."/>
            <person name="Cheng J.F."/>
            <person name="Del Rio T.G."/>
            <person name="Goodwin L."/>
            <person name="Pitluck S."/>
            <person name="Liolios K."/>
            <person name="Huntemann M."/>
            <person name="Ivanova N."/>
            <person name="Mavromatis K."/>
            <person name="Mikhailova N."/>
            <person name="Pati A."/>
            <person name="Chen A."/>
            <person name="Palaniappan K."/>
            <person name="Tapia R."/>
            <person name="Han C."/>
            <person name="Land M."/>
            <person name="Hauser L."/>
            <person name="Chang Y.J."/>
            <person name="Jeffries C.D."/>
            <person name="Brettin T."/>
            <person name="Yasawong M."/>
            <person name="Brambilla E.M."/>
            <person name="Rohde M."/>
            <person name="Sikorski J."/>
            <person name="Goker M."/>
            <person name="Detter J.C."/>
            <person name="Woyke T."/>
            <person name="Bristow J."/>
            <person name="Eisen J.A."/>
            <person name="Markowitz V."/>
            <person name="Hugenholtz P."/>
            <person name="Kyrpides N.C."/>
            <person name="Klenk H.P."/>
        </authorList>
    </citation>
    <scope>NUCLEOTIDE SEQUENCE [LARGE SCALE GENOMIC DNA]</scope>
    <source>
        <strain evidence="2">ATCC 8368 / DSM 20162 / CCUG 35730 / CIP 100753 / JCM 10117 / KCTC 9821 / NBRC 16120 / NCIMB 702349 / NCTC 13040</strain>
    </source>
</reference>
<dbReference type="EMBL" id="CP001966">
    <property type="protein sequence ID" value="ADG80472.1"/>
    <property type="molecule type" value="Genomic_DNA"/>
</dbReference>
<evidence type="ECO:0000313" key="1">
    <source>
        <dbReference type="EMBL" id="ADG80472.1"/>
    </source>
</evidence>
<sequence length="49" mass="5615">MIYREKITVYIRVEVGKDSMGNIKYENRPFPARANVTPLGAEQWVSLSS</sequence>
<dbReference type="Proteomes" id="UP000001213">
    <property type="component" value="Chromosome"/>
</dbReference>
<reference evidence="2" key="1">
    <citation type="submission" date="2010-03" db="EMBL/GenBank/DDBJ databases">
        <title>The complete chromosome of Tsukamurella paurometabola DSM 20162.</title>
        <authorList>
            <consortium name="US DOE Joint Genome Institute (JGI-PGF)"/>
            <person name="Lucas S."/>
            <person name="Copeland A."/>
            <person name="Lapidus A."/>
            <person name="Glavina del Rio T."/>
            <person name="Dalin E."/>
            <person name="Tice H."/>
            <person name="Bruce D."/>
            <person name="Goodwin L."/>
            <person name="Pitluck S."/>
            <person name="Kyrpides N."/>
            <person name="Mavromatis K."/>
            <person name="Ivanova N."/>
            <person name="Mikhailova N."/>
            <person name="Munk A.C."/>
            <person name="Brettin T."/>
            <person name="Detter J.C."/>
            <person name="Tapia R."/>
            <person name="Han C."/>
            <person name="Larimer F."/>
            <person name="Land M."/>
            <person name="Hauser L."/>
            <person name="Markowitz V."/>
            <person name="Cheng J.-F."/>
            <person name="Hugenholtz P."/>
            <person name="Woyke T."/>
            <person name="Wu D."/>
            <person name="Jando M."/>
            <person name="Brambilla E."/>
            <person name="Klenk H.-P."/>
            <person name="Eisen J.A."/>
        </authorList>
    </citation>
    <scope>NUCLEOTIDE SEQUENCE [LARGE SCALE GENOMIC DNA]</scope>
    <source>
        <strain evidence="2">ATCC 8368 / DSM 20162 / CCUG 35730 / CIP 100753 / JCM 10117 / KCTC 9821 / NBRC 16120 / NCIMB 702349 / NCTC 13040</strain>
    </source>
</reference>
<dbReference type="AlphaFoldDB" id="D5UMJ8"/>
<dbReference type="HOGENOM" id="CLU_3141931_0_0_11"/>
<keyword evidence="2" id="KW-1185">Reference proteome</keyword>
<dbReference type="STRING" id="521096.Tpau_3900"/>
<accession>D5UMJ8</accession>
<dbReference type="KEGG" id="tpr:Tpau_3900"/>
<gene>
    <name evidence="1" type="ordered locus">Tpau_3900</name>
</gene>
<protein>
    <submittedName>
        <fullName evidence="1">Uncharacterized protein</fullName>
    </submittedName>
</protein>
<evidence type="ECO:0000313" key="2">
    <source>
        <dbReference type="Proteomes" id="UP000001213"/>
    </source>
</evidence>